<accession>A0A840CLZ6</accession>
<keyword evidence="1" id="KW-0413">Isomerase</keyword>
<dbReference type="Proteomes" id="UP000555103">
    <property type="component" value="Unassembled WGS sequence"/>
</dbReference>
<comment type="caution">
    <text evidence="1">The sequence shown here is derived from an EMBL/GenBank/DDBJ whole genome shotgun (WGS) entry which is preliminary data.</text>
</comment>
<organism evidence="1 2">
    <name type="scientific">Dysgonomonas hofstadii</name>
    <dbReference type="NCBI Taxonomy" id="637886"/>
    <lineage>
        <taxon>Bacteria</taxon>
        <taxon>Pseudomonadati</taxon>
        <taxon>Bacteroidota</taxon>
        <taxon>Bacteroidia</taxon>
        <taxon>Bacteroidales</taxon>
        <taxon>Dysgonomonadaceae</taxon>
        <taxon>Dysgonomonas</taxon>
    </lineage>
</organism>
<gene>
    <name evidence="1" type="ORF">GGR21_002992</name>
</gene>
<name>A0A840CLZ6_9BACT</name>
<evidence type="ECO:0000313" key="2">
    <source>
        <dbReference type="Proteomes" id="UP000555103"/>
    </source>
</evidence>
<protein>
    <submittedName>
        <fullName evidence="1">FKBP-type peptidyl-prolyl cis-trans isomerase (Trigger factor)</fullName>
    </submittedName>
</protein>
<dbReference type="EMBL" id="JACIEP010000011">
    <property type="protein sequence ID" value="MBB4037077.1"/>
    <property type="molecule type" value="Genomic_DNA"/>
</dbReference>
<dbReference type="AlphaFoldDB" id="A0A840CLZ6"/>
<evidence type="ECO:0000313" key="1">
    <source>
        <dbReference type="EMBL" id="MBB4037077.1"/>
    </source>
</evidence>
<sequence>MTTLELKAQIKQDIDNEQDSAILEKLRAYYHKLKKANKDMPCQYTLEELNSRLDEAEREAANGGGIEHDKFMQEVETWL</sequence>
<keyword evidence="2" id="KW-1185">Reference proteome</keyword>
<dbReference type="GO" id="GO:0016853">
    <property type="term" value="F:isomerase activity"/>
    <property type="evidence" value="ECO:0007669"/>
    <property type="project" value="UniProtKB-KW"/>
</dbReference>
<proteinExistence type="predicted"/>
<reference evidence="1 2" key="1">
    <citation type="submission" date="2020-08" db="EMBL/GenBank/DDBJ databases">
        <title>Genomic Encyclopedia of Type Strains, Phase IV (KMG-IV): sequencing the most valuable type-strain genomes for metagenomic binning, comparative biology and taxonomic classification.</title>
        <authorList>
            <person name="Goeker M."/>
        </authorList>
    </citation>
    <scope>NUCLEOTIDE SEQUENCE [LARGE SCALE GENOMIC DNA]</scope>
    <source>
        <strain evidence="1 2">DSM 104969</strain>
    </source>
</reference>
<dbReference type="RefSeq" id="WP_183307944.1">
    <property type="nucleotide sequence ID" value="NZ_JACIEP010000011.1"/>
</dbReference>